<name>A0ABT6FUC0_9FLAO</name>
<dbReference type="PANTHER" id="PTHR10434:SF9">
    <property type="entry name" value="PHOSPHOLIPID_GLYCEROL ACYLTRANSFERASE DOMAIN-CONTAINING PROTEIN"/>
    <property type="match status" value="1"/>
</dbReference>
<comment type="caution">
    <text evidence="5">The sequence shown here is derived from an EMBL/GenBank/DDBJ whole genome shotgun (WGS) entry which is preliminary data.</text>
</comment>
<dbReference type="RefSeq" id="WP_277900867.1">
    <property type="nucleotide sequence ID" value="NZ_JAPMUA010000005.1"/>
</dbReference>
<evidence type="ECO:0000256" key="2">
    <source>
        <dbReference type="ARBA" id="ARBA00022679"/>
    </source>
</evidence>
<evidence type="ECO:0000256" key="3">
    <source>
        <dbReference type="ARBA" id="ARBA00023315"/>
    </source>
</evidence>
<evidence type="ECO:0000256" key="1">
    <source>
        <dbReference type="ARBA" id="ARBA00005189"/>
    </source>
</evidence>
<keyword evidence="2" id="KW-0808">Transferase</keyword>
<dbReference type="PANTHER" id="PTHR10434">
    <property type="entry name" value="1-ACYL-SN-GLYCEROL-3-PHOSPHATE ACYLTRANSFERASE"/>
    <property type="match status" value="1"/>
</dbReference>
<dbReference type="EMBL" id="JAPMUA010000005">
    <property type="protein sequence ID" value="MDG3586864.1"/>
    <property type="molecule type" value="Genomic_DNA"/>
</dbReference>
<feature type="domain" description="Phospholipid/glycerol acyltransferase" evidence="4">
    <location>
        <begin position="28"/>
        <end position="140"/>
    </location>
</feature>
<sequence length="185" mass="21576">MKEISKWIFYKLLGWKLIGEFPPLSKYIIIVVPHTSWHDFYIGVLVRSMVNIPINYVAKKELFNTPLGWYFKWTGGAPIDRSKNSNTVDAIVSLFEERNEFRLAIAPEGTRKKVTEWKTGFYYIAKGAKVPIVMTAFDYKNKEVRIEPPFCPSDDMKSDFNFMYRNYSGVIGKIPEYSFDEELIS</sequence>
<keyword evidence="3 5" id="KW-0012">Acyltransferase</keyword>
<evidence type="ECO:0000313" key="5">
    <source>
        <dbReference type="EMBL" id="MDG3586864.1"/>
    </source>
</evidence>
<dbReference type="SUPFAM" id="SSF69593">
    <property type="entry name" value="Glycerol-3-phosphate (1)-acyltransferase"/>
    <property type="match status" value="1"/>
</dbReference>
<keyword evidence="6" id="KW-1185">Reference proteome</keyword>
<proteinExistence type="predicted"/>
<organism evidence="5 6">
    <name type="scientific">Galbibacter pacificus</name>
    <dbReference type="NCBI Taxonomy" id="2996052"/>
    <lineage>
        <taxon>Bacteria</taxon>
        <taxon>Pseudomonadati</taxon>
        <taxon>Bacteroidota</taxon>
        <taxon>Flavobacteriia</taxon>
        <taxon>Flavobacteriales</taxon>
        <taxon>Flavobacteriaceae</taxon>
        <taxon>Galbibacter</taxon>
    </lineage>
</organism>
<accession>A0ABT6FUC0</accession>
<dbReference type="GO" id="GO:0016746">
    <property type="term" value="F:acyltransferase activity"/>
    <property type="evidence" value="ECO:0007669"/>
    <property type="project" value="UniProtKB-KW"/>
</dbReference>
<dbReference type="SMART" id="SM00563">
    <property type="entry name" value="PlsC"/>
    <property type="match status" value="1"/>
</dbReference>
<dbReference type="Proteomes" id="UP001153642">
    <property type="component" value="Unassembled WGS sequence"/>
</dbReference>
<reference evidence="5" key="1">
    <citation type="submission" date="2022-11" db="EMBL/GenBank/DDBJ databases">
        <title>High-quality draft genome sequence of Galbibacter sp. strain CMA-7.</title>
        <authorList>
            <person name="Wei L."/>
            <person name="Dong C."/>
            <person name="Shao Z."/>
        </authorList>
    </citation>
    <scope>NUCLEOTIDE SEQUENCE</scope>
    <source>
        <strain evidence="5">CMA-7</strain>
    </source>
</reference>
<dbReference type="InterPro" id="IPR002123">
    <property type="entry name" value="Plipid/glycerol_acylTrfase"/>
</dbReference>
<evidence type="ECO:0000313" key="6">
    <source>
        <dbReference type="Proteomes" id="UP001153642"/>
    </source>
</evidence>
<comment type="pathway">
    <text evidence="1">Lipid metabolism.</text>
</comment>
<evidence type="ECO:0000259" key="4">
    <source>
        <dbReference type="SMART" id="SM00563"/>
    </source>
</evidence>
<gene>
    <name evidence="5" type="ORF">OSR52_13395</name>
</gene>
<protein>
    <submittedName>
        <fullName evidence="5">1-acyl-sn-glycerol-3-phosphate acyltransferase</fullName>
    </submittedName>
</protein>
<dbReference type="Pfam" id="PF01553">
    <property type="entry name" value="Acyltransferase"/>
    <property type="match status" value="1"/>
</dbReference>